<dbReference type="AlphaFoldDB" id="A0A0E9RCP2"/>
<name>A0A0E9RCP2_ANGAN</name>
<protein>
    <submittedName>
        <fullName evidence="1">Uncharacterized protein</fullName>
    </submittedName>
</protein>
<reference evidence="1" key="2">
    <citation type="journal article" date="2015" name="Fish Shellfish Immunol.">
        <title>Early steps in the European eel (Anguilla anguilla)-Vibrio vulnificus interaction in the gills: Role of the RtxA13 toxin.</title>
        <authorList>
            <person name="Callol A."/>
            <person name="Pajuelo D."/>
            <person name="Ebbesson L."/>
            <person name="Teles M."/>
            <person name="MacKenzie S."/>
            <person name="Amaro C."/>
        </authorList>
    </citation>
    <scope>NUCLEOTIDE SEQUENCE</scope>
</reference>
<evidence type="ECO:0000313" key="1">
    <source>
        <dbReference type="EMBL" id="JAH26123.1"/>
    </source>
</evidence>
<accession>A0A0E9RCP2</accession>
<reference evidence="1" key="1">
    <citation type="submission" date="2014-11" db="EMBL/GenBank/DDBJ databases">
        <authorList>
            <person name="Amaro Gonzalez C."/>
        </authorList>
    </citation>
    <scope>NUCLEOTIDE SEQUENCE</scope>
</reference>
<dbReference type="EMBL" id="GBXM01082454">
    <property type="protein sequence ID" value="JAH26123.1"/>
    <property type="molecule type" value="Transcribed_RNA"/>
</dbReference>
<organism evidence="1">
    <name type="scientific">Anguilla anguilla</name>
    <name type="common">European freshwater eel</name>
    <name type="synonym">Muraena anguilla</name>
    <dbReference type="NCBI Taxonomy" id="7936"/>
    <lineage>
        <taxon>Eukaryota</taxon>
        <taxon>Metazoa</taxon>
        <taxon>Chordata</taxon>
        <taxon>Craniata</taxon>
        <taxon>Vertebrata</taxon>
        <taxon>Euteleostomi</taxon>
        <taxon>Actinopterygii</taxon>
        <taxon>Neopterygii</taxon>
        <taxon>Teleostei</taxon>
        <taxon>Anguilliformes</taxon>
        <taxon>Anguillidae</taxon>
        <taxon>Anguilla</taxon>
    </lineage>
</organism>
<proteinExistence type="predicted"/>
<sequence length="26" mass="3147">MVFPKLCFSIFVCEYQSIFSYHSQEL</sequence>